<dbReference type="Proteomes" id="UP000624244">
    <property type="component" value="Unassembled WGS sequence"/>
</dbReference>
<evidence type="ECO:0000313" key="8">
    <source>
        <dbReference type="Proteomes" id="UP000624244"/>
    </source>
</evidence>
<dbReference type="EMBL" id="WNKQ01000003">
    <property type="protein sequence ID" value="KAF5852339.1"/>
    <property type="molecule type" value="Genomic_DNA"/>
</dbReference>
<feature type="region of interest" description="Disordered" evidence="5">
    <location>
        <begin position="646"/>
        <end position="728"/>
    </location>
</feature>
<reference evidence="7" key="1">
    <citation type="submission" date="2019-11" db="EMBL/GenBank/DDBJ databases">
        <title>Bipolaris sorokiniana Genome sequencing.</title>
        <authorList>
            <person name="Wang H."/>
        </authorList>
    </citation>
    <scope>NUCLEOTIDE SEQUENCE</scope>
</reference>
<organism evidence="7 8">
    <name type="scientific">Cochliobolus sativus</name>
    <name type="common">Common root rot and spot blotch fungus</name>
    <name type="synonym">Bipolaris sorokiniana</name>
    <dbReference type="NCBI Taxonomy" id="45130"/>
    <lineage>
        <taxon>Eukaryota</taxon>
        <taxon>Fungi</taxon>
        <taxon>Dikarya</taxon>
        <taxon>Ascomycota</taxon>
        <taxon>Pezizomycotina</taxon>
        <taxon>Dothideomycetes</taxon>
        <taxon>Pleosporomycetidae</taxon>
        <taxon>Pleosporales</taxon>
        <taxon>Pleosporineae</taxon>
        <taxon>Pleosporaceae</taxon>
        <taxon>Bipolaris</taxon>
    </lineage>
</organism>
<keyword evidence="3 4" id="KW-0175">Coiled coil</keyword>
<feature type="region of interest" description="Disordered" evidence="5">
    <location>
        <begin position="541"/>
        <end position="564"/>
    </location>
</feature>
<evidence type="ECO:0000256" key="1">
    <source>
        <dbReference type="ARBA" id="ARBA00004555"/>
    </source>
</evidence>
<feature type="region of interest" description="Disordered" evidence="5">
    <location>
        <begin position="344"/>
        <end position="363"/>
    </location>
</feature>
<comment type="subcellular location">
    <subcellularLocation>
        <location evidence="1">Golgi apparatus</location>
    </subcellularLocation>
</comment>
<dbReference type="PANTHER" id="PTHR46515">
    <property type="entry name" value="TATA ELEMENT MODULATORY FACTOR TMF1"/>
    <property type="match status" value="1"/>
</dbReference>
<name>A0A8H5ZNW1_COCSA</name>
<feature type="compositionally biased region" description="Low complexity" evidence="5">
    <location>
        <begin position="28"/>
        <end position="47"/>
    </location>
</feature>
<dbReference type="Pfam" id="PF12329">
    <property type="entry name" value="TMF_DNA_bd"/>
    <property type="match status" value="1"/>
</dbReference>
<dbReference type="InterPro" id="IPR022091">
    <property type="entry name" value="TMF_TATA-bd"/>
</dbReference>
<sequence>MSGKGWWNNALSGLESRLDTILAEDGSTGPRPAAATDGAARADGTDKAAAAVDKKLVVEAASSVDANGPEASRNPSRSRPNSRLQDRLAKAVNKASDRSDSRPSSDLGSRPESPALRTSVPPADTSRTSIDSKASEPIAPASLPDQHGGSKADDTTVSEPPQPAGEAAAPVIVDQPASTPAPTMFMPSIPAIVAPQTSSPRLSLDSISSRPSIDAIPPIPPTEPRDADQIQAELSLLQSTYNETVRDNREEINAHLERIDALQSKLTYLSEQLAASAKSASSDKDATPTDKKLAEKDAQIAALMEEGQKLSKTEMKHMTTIKKMRAKSQEQDKEMTMLKQRLTKAEKSITEQSERARRAEAAEKSSQEKLKIVGKIEKDIETIRAEREEAGMTISELRKQLNDALSRAEDAEKRVQSGALEAEKRATRSLQEDIENLRIEKKLAEDRAKKELQAARDEAKSQQEKAQVVELELRGEIANLESKLELLRSRTEEVTSSATGDSQAKLLRQIETLQTQYSLASENWQGIETTLTSRVAALEKDRDETAKRESEVRRKAREANSKARRLEDELESLNERARTLEHDLNEQRTVVQKLQVKLAQAETAAQDARADLDKERKIWEAELQQRIEEEKSKWKVESQTPSLAGDSLYLRTDSPSVAQRRHSPDPLGIYTRRPNPRTTSSGMDTALSPIERMFDDVSRRPSSSRQAKSTSRVRTPEIGTPQRQDSIPYSMTSLNGLTAPPLKTPSIHTLDPENMDTFDTASSPHRTIADMVSVSTMGAGPSVQLVERMSAAVRRLESEKATHKEEVVRLTAQRDEARNEVVKLMREVDEARKRGEKVADLERRLSEMENREGTALEMLGEKTERVEELEGDVRELKRMYRELVDTMK</sequence>
<dbReference type="AlphaFoldDB" id="A0A8H5ZNW1"/>
<evidence type="ECO:0000313" key="7">
    <source>
        <dbReference type="EMBL" id="KAF5852339.1"/>
    </source>
</evidence>
<gene>
    <name evidence="7" type="ORF">GGP41_007755</name>
</gene>
<dbReference type="GO" id="GO:0005783">
    <property type="term" value="C:endoplasmic reticulum"/>
    <property type="evidence" value="ECO:0007669"/>
    <property type="project" value="TreeGrafter"/>
</dbReference>
<feature type="compositionally biased region" description="Low complexity" evidence="5">
    <location>
        <begin position="72"/>
        <end position="83"/>
    </location>
</feature>
<keyword evidence="2" id="KW-0333">Golgi apparatus</keyword>
<feature type="domain" description="TATA element modulatory factor 1 TATA binding" evidence="6">
    <location>
        <begin position="773"/>
        <end position="887"/>
    </location>
</feature>
<dbReference type="InterPro" id="IPR022092">
    <property type="entry name" value="TMF_DNA-bd"/>
</dbReference>
<comment type="caution">
    <text evidence="7">The sequence shown here is derived from an EMBL/GenBank/DDBJ whole genome shotgun (WGS) entry which is preliminary data.</text>
</comment>
<dbReference type="InterPro" id="IPR052602">
    <property type="entry name" value="Growth_transcription_reg"/>
</dbReference>
<dbReference type="PANTHER" id="PTHR46515:SF1">
    <property type="entry name" value="TATA ELEMENT MODULATORY FACTOR"/>
    <property type="match status" value="1"/>
</dbReference>
<accession>A0A8H5ZNW1</accession>
<dbReference type="Pfam" id="PF12325">
    <property type="entry name" value="TMF_TATA_bd"/>
    <property type="match status" value="1"/>
</dbReference>
<feature type="compositionally biased region" description="Low complexity" evidence="5">
    <location>
        <begin position="200"/>
        <end position="214"/>
    </location>
</feature>
<feature type="compositionally biased region" description="Basic and acidic residues" evidence="5">
    <location>
        <begin position="84"/>
        <end position="103"/>
    </location>
</feature>
<proteinExistence type="predicted"/>
<protein>
    <recommendedName>
        <fullName evidence="6">TATA element modulatory factor 1 TATA binding domain-containing protein</fullName>
    </recommendedName>
</protein>
<evidence type="ECO:0000256" key="3">
    <source>
        <dbReference type="ARBA" id="ARBA00023054"/>
    </source>
</evidence>
<feature type="region of interest" description="Disordered" evidence="5">
    <location>
        <begin position="61"/>
        <end position="183"/>
    </location>
</feature>
<evidence type="ECO:0000256" key="2">
    <source>
        <dbReference type="ARBA" id="ARBA00023034"/>
    </source>
</evidence>
<feature type="region of interest" description="Disordered" evidence="5">
    <location>
        <begin position="22"/>
        <end position="47"/>
    </location>
</feature>
<feature type="region of interest" description="Disordered" evidence="5">
    <location>
        <begin position="200"/>
        <end position="227"/>
    </location>
</feature>
<evidence type="ECO:0000259" key="6">
    <source>
        <dbReference type="Pfam" id="PF12325"/>
    </source>
</evidence>
<dbReference type="Gene3D" id="1.20.5.340">
    <property type="match status" value="1"/>
</dbReference>
<feature type="coiled-coil region" evidence="4">
    <location>
        <begin position="786"/>
        <end position="886"/>
    </location>
</feature>
<evidence type="ECO:0000256" key="5">
    <source>
        <dbReference type="SAM" id="MobiDB-lite"/>
    </source>
</evidence>
<feature type="compositionally biased region" description="Polar residues" evidence="5">
    <location>
        <begin position="700"/>
        <end position="713"/>
    </location>
</feature>
<evidence type="ECO:0000256" key="4">
    <source>
        <dbReference type="SAM" id="Coils"/>
    </source>
</evidence>
<dbReference type="GO" id="GO:0005794">
    <property type="term" value="C:Golgi apparatus"/>
    <property type="evidence" value="ECO:0007669"/>
    <property type="project" value="UniProtKB-SubCell"/>
</dbReference>